<dbReference type="InterPro" id="IPR005503">
    <property type="entry name" value="FliL"/>
</dbReference>
<protein>
    <recommendedName>
        <fullName evidence="10">Flagellar protein FliL</fullName>
    </recommendedName>
</protein>
<evidence type="ECO:0000256" key="3">
    <source>
        <dbReference type="ARBA" id="ARBA00008281"/>
    </source>
</evidence>
<evidence type="ECO:0000256" key="8">
    <source>
        <dbReference type="ARBA" id="ARBA00022989"/>
    </source>
</evidence>
<name>A0A1D9I9N6_9BURK</name>
<gene>
    <name evidence="11" type="ORF">BKK80_22410</name>
</gene>
<evidence type="ECO:0000256" key="9">
    <source>
        <dbReference type="ARBA" id="ARBA00023136"/>
    </source>
</evidence>
<proteinExistence type="inferred from homology"/>
<comment type="subcellular location">
    <subcellularLocation>
        <location evidence="10">Cell inner membrane</location>
    </subcellularLocation>
    <subcellularLocation>
        <location evidence="2">Cell membrane</location>
        <topology evidence="2">Single-pass membrane protein</topology>
    </subcellularLocation>
</comment>
<keyword evidence="6 10" id="KW-0812">Transmembrane</keyword>
<evidence type="ECO:0000256" key="1">
    <source>
        <dbReference type="ARBA" id="ARBA00002254"/>
    </source>
</evidence>
<evidence type="ECO:0000256" key="4">
    <source>
        <dbReference type="ARBA" id="ARBA00022475"/>
    </source>
</evidence>
<keyword evidence="4" id="KW-1003">Cell membrane</keyword>
<sequence>MSKAATLQSKPTSTAPGAGKTGTRLLLAVLAVLLVVAAAGAGYWWWGLRGKAAGAAPAPAAAPAYLPLDPLVVNLSDDGSAAHLLRIAITLKLAGPDAKEALTARMPEIRDRVLNTLASQHADRIVSAEGKAALREALLAQVAAVAKGSRADGQVGEVLFTEFVVQ</sequence>
<evidence type="ECO:0000313" key="11">
    <source>
        <dbReference type="EMBL" id="AOZ08685.1"/>
    </source>
</evidence>
<evidence type="ECO:0000256" key="6">
    <source>
        <dbReference type="ARBA" id="ARBA00022692"/>
    </source>
</evidence>
<accession>A0A1D9I9N6</accession>
<evidence type="ECO:0000256" key="5">
    <source>
        <dbReference type="ARBA" id="ARBA00022500"/>
    </source>
</evidence>
<evidence type="ECO:0000313" key="12">
    <source>
        <dbReference type="Proteomes" id="UP000177515"/>
    </source>
</evidence>
<keyword evidence="5 10" id="KW-0145">Chemotaxis</keyword>
<evidence type="ECO:0000256" key="7">
    <source>
        <dbReference type="ARBA" id="ARBA00022779"/>
    </source>
</evidence>
<keyword evidence="10" id="KW-0997">Cell inner membrane</keyword>
<comment type="function">
    <text evidence="1 10">Controls the rotational direction of flagella during chemotaxis.</text>
</comment>
<keyword evidence="9 10" id="KW-0472">Membrane</keyword>
<comment type="similarity">
    <text evidence="3 10">Belongs to the FliL family.</text>
</comment>
<keyword evidence="8 10" id="KW-1133">Transmembrane helix</keyword>
<dbReference type="PANTHER" id="PTHR35091:SF2">
    <property type="entry name" value="FLAGELLAR PROTEIN FLIL"/>
    <property type="match status" value="1"/>
</dbReference>
<dbReference type="PANTHER" id="PTHR35091">
    <property type="entry name" value="FLAGELLAR PROTEIN FLIL"/>
    <property type="match status" value="1"/>
</dbReference>
<dbReference type="EMBL" id="CP017755">
    <property type="protein sequence ID" value="AOZ08685.1"/>
    <property type="molecule type" value="Genomic_DNA"/>
</dbReference>
<keyword evidence="12" id="KW-1185">Reference proteome</keyword>
<evidence type="ECO:0000256" key="10">
    <source>
        <dbReference type="RuleBase" id="RU364125"/>
    </source>
</evidence>
<dbReference type="Proteomes" id="UP000177515">
    <property type="component" value="Chromosome 2"/>
</dbReference>
<dbReference type="RefSeq" id="WP_071016936.1">
    <property type="nucleotide sequence ID" value="NZ_CP017755.1"/>
</dbReference>
<reference evidence="11 12" key="1">
    <citation type="submission" date="2016-10" db="EMBL/GenBank/DDBJ databases">
        <title>Complete genome sequences of three Cupriavidus strains isolated from various Malaysian environments.</title>
        <authorList>
            <person name="Abdullah A.A.-A."/>
            <person name="Shafie N.A.H."/>
            <person name="Lau N.S."/>
        </authorList>
    </citation>
    <scope>NUCLEOTIDE SEQUENCE [LARGE SCALE GENOMIC DNA]</scope>
    <source>
        <strain evidence="11 12">USMAA1020</strain>
    </source>
</reference>
<feature type="transmembrane region" description="Helical" evidence="10">
    <location>
        <begin position="25"/>
        <end position="46"/>
    </location>
</feature>
<organism evidence="11 12">
    <name type="scientific">Cupriavidus malaysiensis</name>
    <dbReference type="NCBI Taxonomy" id="367825"/>
    <lineage>
        <taxon>Bacteria</taxon>
        <taxon>Pseudomonadati</taxon>
        <taxon>Pseudomonadota</taxon>
        <taxon>Betaproteobacteria</taxon>
        <taxon>Burkholderiales</taxon>
        <taxon>Burkholderiaceae</taxon>
        <taxon>Cupriavidus</taxon>
    </lineage>
</organism>
<keyword evidence="7 10" id="KW-0283">Flagellar rotation</keyword>
<evidence type="ECO:0000256" key="2">
    <source>
        <dbReference type="ARBA" id="ARBA00004162"/>
    </source>
</evidence>
<dbReference type="Pfam" id="PF03748">
    <property type="entry name" value="FliL"/>
    <property type="match status" value="1"/>
</dbReference>